<comment type="caution">
    <text evidence="7">The sequence shown here is derived from an EMBL/GenBank/DDBJ whole genome shotgun (WGS) entry which is preliminary data.</text>
</comment>
<dbReference type="NCBIfam" id="TIGR03317">
    <property type="entry name" value="ygfZ_signature"/>
    <property type="match status" value="1"/>
</dbReference>
<keyword evidence="3" id="KW-0496">Mitochondrion</keyword>
<proteinExistence type="inferred from homology"/>
<dbReference type="GO" id="GO:0016226">
    <property type="term" value="P:iron-sulfur cluster assembly"/>
    <property type="evidence" value="ECO:0007669"/>
    <property type="project" value="TreeGrafter"/>
</dbReference>
<dbReference type="EMBL" id="QWIJ01001193">
    <property type="protein sequence ID" value="RMX75991.1"/>
    <property type="molecule type" value="Genomic_DNA"/>
</dbReference>
<dbReference type="Gene3D" id="3.30.1360.120">
    <property type="entry name" value="Probable tRNA modification gtpase trme, domain 1"/>
    <property type="match status" value="1"/>
</dbReference>
<dbReference type="PANTHER" id="PTHR22602:SF0">
    <property type="entry name" value="TRANSFERASE CAF17, MITOCHONDRIAL-RELATED"/>
    <property type="match status" value="1"/>
</dbReference>
<dbReference type="InterPro" id="IPR057460">
    <property type="entry name" value="CAF17_C"/>
</dbReference>
<dbReference type="Proteomes" id="UP000281245">
    <property type="component" value="Unassembled WGS sequence"/>
</dbReference>
<evidence type="ECO:0000256" key="3">
    <source>
        <dbReference type="ARBA" id="ARBA00023128"/>
    </source>
</evidence>
<evidence type="ECO:0000256" key="1">
    <source>
        <dbReference type="ARBA" id="ARBA00004305"/>
    </source>
</evidence>
<dbReference type="SUPFAM" id="SSF103025">
    <property type="entry name" value="Folate-binding domain"/>
    <property type="match status" value="1"/>
</dbReference>
<protein>
    <recommendedName>
        <fullName evidence="5">Iron-sulfur cluster assembly factor IBA57 homolog, mitochondrial</fullName>
    </recommendedName>
</protein>
<dbReference type="GO" id="GO:0005759">
    <property type="term" value="C:mitochondrial matrix"/>
    <property type="evidence" value="ECO:0007669"/>
    <property type="project" value="UniProtKB-SubCell"/>
</dbReference>
<dbReference type="InterPro" id="IPR045179">
    <property type="entry name" value="YgfZ/GcvT"/>
</dbReference>
<organism evidence="7 8">
    <name type="scientific">Hortaea werneckii</name>
    <name type="common">Black yeast</name>
    <name type="synonym">Cladosporium werneckii</name>
    <dbReference type="NCBI Taxonomy" id="91943"/>
    <lineage>
        <taxon>Eukaryota</taxon>
        <taxon>Fungi</taxon>
        <taxon>Dikarya</taxon>
        <taxon>Ascomycota</taxon>
        <taxon>Pezizomycotina</taxon>
        <taxon>Dothideomycetes</taxon>
        <taxon>Dothideomycetidae</taxon>
        <taxon>Mycosphaerellales</taxon>
        <taxon>Teratosphaeriaceae</taxon>
        <taxon>Hortaea</taxon>
    </lineage>
</organism>
<dbReference type="PANTHER" id="PTHR22602">
    <property type="entry name" value="TRANSFERASE CAF17, MITOCHONDRIAL-RELATED"/>
    <property type="match status" value="1"/>
</dbReference>
<reference evidence="7 8" key="1">
    <citation type="journal article" date="2018" name="BMC Genomics">
        <title>Genomic evidence for intraspecific hybridization in a clonal and extremely halotolerant yeast.</title>
        <authorList>
            <person name="Gostincar C."/>
            <person name="Stajich J.E."/>
            <person name="Zupancic J."/>
            <person name="Zalar P."/>
            <person name="Gunde-Cimerman N."/>
        </authorList>
    </citation>
    <scope>NUCLEOTIDE SEQUENCE [LARGE SCALE GENOMIC DNA]</scope>
    <source>
        <strain evidence="7 8">EXF-6656</strain>
    </source>
</reference>
<dbReference type="Pfam" id="PF25455">
    <property type="entry name" value="Beta-barrel_CAF17_C"/>
    <property type="match status" value="1"/>
</dbReference>
<evidence type="ECO:0000259" key="6">
    <source>
        <dbReference type="Pfam" id="PF25455"/>
    </source>
</evidence>
<dbReference type="InterPro" id="IPR027266">
    <property type="entry name" value="TrmE/GcvT-like"/>
</dbReference>
<dbReference type="InterPro" id="IPR017703">
    <property type="entry name" value="YgfZ/GCV_T_CS"/>
</dbReference>
<evidence type="ECO:0000313" key="7">
    <source>
        <dbReference type="EMBL" id="RMX75991.1"/>
    </source>
</evidence>
<evidence type="ECO:0000256" key="2">
    <source>
        <dbReference type="ARBA" id="ARBA00022946"/>
    </source>
</evidence>
<sequence>MTLSVPSFNSICYHNLSAMFSRTTNAPFVCARCIARQRRLYSSKGASPPPPPPPPSGAAKLTNRRLISLHGAEAPKFMQGIVTNNVRAESTAGFYAAFLTAPGKVLNDVFVYPTLGSHWHKAVNGDEQPGYLVEVDADTAEMLLKQIKKHKLRSKFKLRMLEEGEVDVWSKWSEEERWTAHTQGALENGLLGLVDGRAPGMGQRILLPPSSQQAPPAELDADEASLDAYTVRRYLRGVPEGQKEIPRDDSLPMNTNIDIMGGIDFKKGCYIGQELTIRTHHTGVVRRRILPVQLYPHGEQPPEALAYNPDAVLESAEDGTDIRRDDKRKRATGKLITSVGNVGLGMCRLEQMSDLTISGEGSSFSPEDRFLIQSADGQELGVKAFVPDWMRGKIREPKIQRRVE</sequence>
<gene>
    <name evidence="7" type="ORF">D0869_11128</name>
</gene>
<keyword evidence="2" id="KW-0809">Transit peptide</keyword>
<evidence type="ECO:0000313" key="8">
    <source>
        <dbReference type="Proteomes" id="UP000281245"/>
    </source>
</evidence>
<name>A0A3M6WC69_HORWE</name>
<accession>A0A3M6WC69</accession>
<dbReference type="VEuPathDB" id="FungiDB:BTJ68_07945"/>
<dbReference type="AlphaFoldDB" id="A0A3M6WC69"/>
<evidence type="ECO:0000256" key="4">
    <source>
        <dbReference type="ARBA" id="ARBA00093447"/>
    </source>
</evidence>
<comment type="subcellular location">
    <subcellularLocation>
        <location evidence="1">Mitochondrion matrix</location>
    </subcellularLocation>
</comment>
<comment type="similarity">
    <text evidence="4">Belongs to the GcvT family. CAF17/IBA57 subfamily.</text>
</comment>
<feature type="domain" description="CAF17 C-terminal" evidence="6">
    <location>
        <begin position="286"/>
        <end position="391"/>
    </location>
</feature>
<dbReference type="OrthoDB" id="191995at2759"/>
<evidence type="ECO:0000256" key="5">
    <source>
        <dbReference type="ARBA" id="ARBA00093637"/>
    </source>
</evidence>